<dbReference type="InterPro" id="IPR037523">
    <property type="entry name" value="VOC_core"/>
</dbReference>
<protein>
    <recommendedName>
        <fullName evidence="1">VOC domain-containing protein</fullName>
    </recommendedName>
</protein>
<feature type="domain" description="VOC" evidence="1">
    <location>
        <begin position="9"/>
        <end position="125"/>
    </location>
</feature>
<proteinExistence type="predicted"/>
<dbReference type="OrthoDB" id="3827654at2"/>
<evidence type="ECO:0000259" key="1">
    <source>
        <dbReference type="PROSITE" id="PS51819"/>
    </source>
</evidence>
<dbReference type="PROSITE" id="PS51819">
    <property type="entry name" value="VOC"/>
    <property type="match status" value="1"/>
</dbReference>
<keyword evidence="3" id="KW-1185">Reference proteome</keyword>
<evidence type="ECO:0000313" key="2">
    <source>
        <dbReference type="EMBL" id="PYI69788.1"/>
    </source>
</evidence>
<comment type="caution">
    <text evidence="2">The sequence shown here is derived from an EMBL/GenBank/DDBJ whole genome shotgun (WGS) entry which is preliminary data.</text>
</comment>
<dbReference type="InterPro" id="IPR029068">
    <property type="entry name" value="Glyas_Bleomycin-R_OHBP_Dase"/>
</dbReference>
<evidence type="ECO:0000313" key="3">
    <source>
        <dbReference type="Proteomes" id="UP000247832"/>
    </source>
</evidence>
<organism evidence="2 3">
    <name type="scientific">Arthrobacter livingstonensis</name>
    <dbReference type="NCBI Taxonomy" id="670078"/>
    <lineage>
        <taxon>Bacteria</taxon>
        <taxon>Bacillati</taxon>
        <taxon>Actinomycetota</taxon>
        <taxon>Actinomycetes</taxon>
        <taxon>Micrococcales</taxon>
        <taxon>Micrococcaceae</taxon>
        <taxon>Arthrobacter</taxon>
    </lineage>
</organism>
<dbReference type="Pfam" id="PF00903">
    <property type="entry name" value="Glyoxalase"/>
    <property type="match status" value="1"/>
</dbReference>
<dbReference type="Proteomes" id="UP000247832">
    <property type="component" value="Unassembled WGS sequence"/>
</dbReference>
<dbReference type="Gene3D" id="3.10.180.10">
    <property type="entry name" value="2,3-Dihydroxybiphenyl 1,2-Dioxygenase, domain 1"/>
    <property type="match status" value="1"/>
</dbReference>
<gene>
    <name evidence="2" type="ORF">CVV68_01380</name>
</gene>
<dbReference type="SUPFAM" id="SSF54593">
    <property type="entry name" value="Glyoxalase/Bleomycin resistance protein/Dihydroxybiphenyl dioxygenase"/>
    <property type="match status" value="1"/>
</dbReference>
<name>A0A2V5LE50_9MICC</name>
<accession>A0A2V5LE50</accession>
<dbReference type="EMBL" id="QJVD01000001">
    <property type="protein sequence ID" value="PYI69788.1"/>
    <property type="molecule type" value="Genomic_DNA"/>
</dbReference>
<sequence>MGQDEAVDAFLRVEIFPGDLDVTTAFYERLGFQVTGHNVGPPRYASIRMGTVRIGVCEAEPVDPARRAHPVMTEMVIEVDDVSALRDRFVDRGIILTENLQERDWGLTDFRVTDPDGYYLRFTSRAS</sequence>
<dbReference type="InterPro" id="IPR004360">
    <property type="entry name" value="Glyas_Fos-R_dOase_dom"/>
</dbReference>
<reference evidence="2 3" key="1">
    <citation type="submission" date="2018-05" db="EMBL/GenBank/DDBJ databases">
        <title>Genetic diversity of glacier-inhabiting Cryobacterium bacteria in China and description of Cryobacterium mengkeensis sp. nov. and Arthrobacter glacialis sp. nov.</title>
        <authorList>
            <person name="Liu Q."/>
            <person name="Xin Y.-H."/>
        </authorList>
    </citation>
    <scope>NUCLEOTIDE SEQUENCE [LARGE SCALE GENOMIC DNA]</scope>
    <source>
        <strain evidence="2 3">LI2</strain>
    </source>
</reference>
<dbReference type="AlphaFoldDB" id="A0A2V5LE50"/>